<dbReference type="PROSITE" id="PS50805">
    <property type="entry name" value="KRAB"/>
    <property type="match status" value="1"/>
</dbReference>
<dbReference type="GO" id="GO:0006355">
    <property type="term" value="P:regulation of DNA-templated transcription"/>
    <property type="evidence" value="ECO:0007669"/>
    <property type="project" value="InterPro"/>
</dbReference>
<dbReference type="GeneID" id="117357043"/>
<dbReference type="InterPro" id="IPR036051">
    <property type="entry name" value="KRAB_dom_sf"/>
</dbReference>
<evidence type="ECO:0000259" key="1">
    <source>
        <dbReference type="PROSITE" id="PS50805"/>
    </source>
</evidence>
<dbReference type="InterPro" id="IPR003655">
    <property type="entry name" value="aKRAB"/>
</dbReference>
<evidence type="ECO:0000313" key="4">
    <source>
        <dbReference type="RefSeq" id="XP_033793086.1"/>
    </source>
</evidence>
<dbReference type="Proteomes" id="UP000515159">
    <property type="component" value="Chromosome 1"/>
</dbReference>
<dbReference type="RefSeq" id="XP_033793086.1">
    <property type="nucleotide sequence ID" value="XM_033937195.1"/>
</dbReference>
<organism evidence="3 4">
    <name type="scientific">Geotrypetes seraphini</name>
    <name type="common">Gaboon caecilian</name>
    <name type="synonym">Caecilia seraphini</name>
    <dbReference type="NCBI Taxonomy" id="260995"/>
    <lineage>
        <taxon>Eukaryota</taxon>
        <taxon>Metazoa</taxon>
        <taxon>Chordata</taxon>
        <taxon>Craniata</taxon>
        <taxon>Vertebrata</taxon>
        <taxon>Euteleostomi</taxon>
        <taxon>Amphibia</taxon>
        <taxon>Gymnophiona</taxon>
        <taxon>Geotrypetes</taxon>
    </lineage>
</organism>
<dbReference type="InterPro" id="IPR050169">
    <property type="entry name" value="Krueppel_C2H2_ZnF"/>
</dbReference>
<evidence type="ECO:0000313" key="3">
    <source>
        <dbReference type="Proteomes" id="UP000515159"/>
    </source>
</evidence>
<keyword evidence="3" id="KW-1185">Reference proteome</keyword>
<proteinExistence type="predicted"/>
<accession>A0A6P8R338</accession>
<feature type="domain" description="KRAB" evidence="1">
    <location>
        <begin position="21"/>
        <end position="92"/>
    </location>
</feature>
<dbReference type="InterPro" id="IPR001909">
    <property type="entry name" value="KRAB"/>
</dbReference>
<dbReference type="AlphaFoldDB" id="A0A6P8R338"/>
<reference evidence="4" key="1">
    <citation type="submission" date="2025-08" db="UniProtKB">
        <authorList>
            <consortium name="RefSeq"/>
        </authorList>
    </citation>
    <scope>IDENTIFICATION</scope>
</reference>
<dbReference type="SMART" id="SM00349">
    <property type="entry name" value="KRAB"/>
    <property type="match status" value="1"/>
</dbReference>
<dbReference type="Pfam" id="PF01352">
    <property type="entry name" value="KRAB"/>
    <property type="match status" value="1"/>
</dbReference>
<dbReference type="PROSITE" id="PS50806">
    <property type="entry name" value="KRAB_RELATED"/>
    <property type="match status" value="1"/>
</dbReference>
<dbReference type="SUPFAM" id="SSF109640">
    <property type="entry name" value="KRAB domain (Kruppel-associated box)"/>
    <property type="match status" value="1"/>
</dbReference>
<name>A0A6P8R338_GEOSA</name>
<sequence>MLSVSVQERRPEPPARVQTLLAFEDVAVYFSEEEWALLDELQKDIYKNTMRENYETLLSLGLTNMKPEIIAKIDAGEAPSVRNGSYLEKQGRKNAAGRGSVTIVPHKAPLMTERRKWIDGRDTSLKDRIFLNWQKESHVEMRIPSPKSMKRP</sequence>
<dbReference type="PANTHER" id="PTHR23232">
    <property type="entry name" value="KRAB DOMAIN C2H2 ZINC FINGER"/>
    <property type="match status" value="1"/>
</dbReference>
<gene>
    <name evidence="4" type="primary">LOC117357043</name>
</gene>
<protein>
    <submittedName>
        <fullName evidence="4">Protein ZNF783-like isoform X2</fullName>
    </submittedName>
</protein>
<dbReference type="Gene3D" id="6.10.140.140">
    <property type="match status" value="1"/>
</dbReference>
<dbReference type="PANTHER" id="PTHR23232:SF118">
    <property type="entry name" value="ZINC FINGER PROTEIN 746"/>
    <property type="match status" value="1"/>
</dbReference>
<dbReference type="CDD" id="cd07765">
    <property type="entry name" value="KRAB_A-box"/>
    <property type="match status" value="1"/>
</dbReference>
<evidence type="ECO:0000259" key="2">
    <source>
        <dbReference type="PROSITE" id="PS50806"/>
    </source>
</evidence>
<feature type="domain" description="KRAB-related" evidence="2">
    <location>
        <begin position="18"/>
        <end position="82"/>
    </location>
</feature>